<evidence type="ECO:0000313" key="13">
    <source>
        <dbReference type="Proteomes" id="UP001345013"/>
    </source>
</evidence>
<dbReference type="PANTHER" id="PTHR11097:SF9">
    <property type="entry name" value="EXOSOME COMPLEX COMPONENT RRP43"/>
    <property type="match status" value="1"/>
</dbReference>
<dbReference type="Pfam" id="PF01138">
    <property type="entry name" value="RNase_PH"/>
    <property type="match status" value="1"/>
</dbReference>
<evidence type="ECO:0000259" key="11">
    <source>
        <dbReference type="Pfam" id="PF01138"/>
    </source>
</evidence>
<evidence type="ECO:0000256" key="5">
    <source>
        <dbReference type="ARBA" id="ARBA00022552"/>
    </source>
</evidence>
<feature type="compositionally biased region" description="Acidic residues" evidence="10">
    <location>
        <begin position="90"/>
        <end position="100"/>
    </location>
</feature>
<keyword evidence="7" id="KW-0694">RNA-binding</keyword>
<feature type="region of interest" description="Disordered" evidence="10">
    <location>
        <begin position="76"/>
        <end position="108"/>
    </location>
</feature>
<keyword evidence="8" id="KW-0539">Nucleus</keyword>
<evidence type="ECO:0000256" key="4">
    <source>
        <dbReference type="ARBA" id="ARBA00022490"/>
    </source>
</evidence>
<comment type="similarity">
    <text evidence="3">Belongs to the RNase PH family.</text>
</comment>
<dbReference type="SUPFAM" id="SSF55666">
    <property type="entry name" value="Ribonuclease PH domain 2-like"/>
    <property type="match status" value="1"/>
</dbReference>
<reference evidence="12 13" key="1">
    <citation type="submission" date="2023-08" db="EMBL/GenBank/DDBJ databases">
        <title>Black Yeasts Isolated from many extreme environments.</title>
        <authorList>
            <person name="Coleine C."/>
            <person name="Stajich J.E."/>
            <person name="Selbmann L."/>
        </authorList>
    </citation>
    <scope>NUCLEOTIDE SEQUENCE [LARGE SCALE GENOMIC DNA]</scope>
    <source>
        <strain evidence="12 13">CCFEE 5885</strain>
    </source>
</reference>
<dbReference type="InterPro" id="IPR001247">
    <property type="entry name" value="ExoRNase_PH_dom1"/>
</dbReference>
<dbReference type="InterPro" id="IPR036345">
    <property type="entry name" value="ExoRNase_PH_dom2_sf"/>
</dbReference>
<proteinExistence type="inferred from homology"/>
<dbReference type="PANTHER" id="PTHR11097">
    <property type="entry name" value="EXOSOME COMPLEX EXONUCLEASE RIBOSOMAL RNA PROCESSING PROTEIN"/>
    <property type="match status" value="1"/>
</dbReference>
<dbReference type="Proteomes" id="UP001345013">
    <property type="component" value="Unassembled WGS sequence"/>
</dbReference>
<evidence type="ECO:0000256" key="7">
    <source>
        <dbReference type="ARBA" id="ARBA00022884"/>
    </source>
</evidence>
<feature type="compositionally biased region" description="Basic and acidic residues" evidence="10">
    <location>
        <begin position="381"/>
        <end position="393"/>
    </location>
</feature>
<keyword evidence="6" id="KW-0271">Exosome</keyword>
<evidence type="ECO:0000313" key="12">
    <source>
        <dbReference type="EMBL" id="KAK5082519.1"/>
    </source>
</evidence>
<sequence length="406" mass="44339">MPLISPPALLQAYLSQSPPHRPSNRAPTETRPIHLNVGSLTHCNGSSLVKIGESTIVCGIRAELLPVSEIPHYRASDNARQGRTRTATTIEEDDDEDSDNTYDPNPLNNLLVPNLELNTNSHPSFPANIAPSTTAQSLSQRLLSLLHSSRLVRPSDLSIRYSSEQSASTALDPDDEAYIEPERDVLKAYWTLYIDCVALSYGGEAGMFDAALMAVVAALRDVRLPRARWDEDRKTVLCDANFANARRLRLRGLPCPLGFGVFVPDPRLRVGAEGQGRVNGAVQGKSEGAATVLIDIDSFEDDVCEEKGNVVVDCSNSKNKILKIEKVGGHGRLDAKAMKDVIRRAEARWTEWNAVLETALRSAGACASSVYHLVHRAGKTQQHDKEQAQKYNHDGSNITITSTGAQ</sequence>
<comment type="subcellular location">
    <subcellularLocation>
        <location evidence="1">Cytoplasm</location>
    </subcellularLocation>
    <subcellularLocation>
        <location evidence="2">Nucleus</location>
        <location evidence="2">Nucleolus</location>
    </subcellularLocation>
</comment>
<dbReference type="InterPro" id="IPR020568">
    <property type="entry name" value="Ribosomal_Su5_D2-typ_SF"/>
</dbReference>
<protein>
    <recommendedName>
        <fullName evidence="9">Ribosomal RNA-processing protein 43</fullName>
    </recommendedName>
</protein>
<evidence type="ECO:0000256" key="10">
    <source>
        <dbReference type="SAM" id="MobiDB-lite"/>
    </source>
</evidence>
<feature type="domain" description="Exoribonuclease phosphorolytic" evidence="11">
    <location>
        <begin position="78"/>
        <end position="225"/>
    </location>
</feature>
<organism evidence="12 13">
    <name type="scientific">Lithohypha guttulata</name>
    <dbReference type="NCBI Taxonomy" id="1690604"/>
    <lineage>
        <taxon>Eukaryota</taxon>
        <taxon>Fungi</taxon>
        <taxon>Dikarya</taxon>
        <taxon>Ascomycota</taxon>
        <taxon>Pezizomycotina</taxon>
        <taxon>Eurotiomycetes</taxon>
        <taxon>Chaetothyriomycetidae</taxon>
        <taxon>Chaetothyriales</taxon>
        <taxon>Trichomeriaceae</taxon>
        <taxon>Lithohypha</taxon>
    </lineage>
</organism>
<dbReference type="EMBL" id="JAVRRG010000128">
    <property type="protein sequence ID" value="KAK5082519.1"/>
    <property type="molecule type" value="Genomic_DNA"/>
</dbReference>
<dbReference type="Gene3D" id="3.30.230.70">
    <property type="entry name" value="GHMP Kinase, N-terminal domain"/>
    <property type="match status" value="1"/>
</dbReference>
<dbReference type="InterPro" id="IPR050590">
    <property type="entry name" value="Exosome_comp_Rrp42_subfam"/>
</dbReference>
<dbReference type="SUPFAM" id="SSF54211">
    <property type="entry name" value="Ribosomal protein S5 domain 2-like"/>
    <property type="match status" value="1"/>
</dbReference>
<dbReference type="InterPro" id="IPR027408">
    <property type="entry name" value="PNPase/RNase_PH_dom_sf"/>
</dbReference>
<keyword evidence="5" id="KW-0698">rRNA processing</keyword>
<evidence type="ECO:0000256" key="3">
    <source>
        <dbReference type="ARBA" id="ARBA00006678"/>
    </source>
</evidence>
<keyword evidence="4" id="KW-0963">Cytoplasm</keyword>
<evidence type="ECO:0000256" key="9">
    <source>
        <dbReference type="ARBA" id="ARBA00030617"/>
    </source>
</evidence>
<evidence type="ECO:0000256" key="1">
    <source>
        <dbReference type="ARBA" id="ARBA00004496"/>
    </source>
</evidence>
<evidence type="ECO:0000256" key="8">
    <source>
        <dbReference type="ARBA" id="ARBA00023242"/>
    </source>
</evidence>
<keyword evidence="13" id="KW-1185">Reference proteome</keyword>
<evidence type="ECO:0000256" key="2">
    <source>
        <dbReference type="ARBA" id="ARBA00004604"/>
    </source>
</evidence>
<comment type="caution">
    <text evidence="12">The sequence shown here is derived from an EMBL/GenBank/DDBJ whole genome shotgun (WGS) entry which is preliminary data.</text>
</comment>
<gene>
    <name evidence="12" type="ORF">LTR24_007956</name>
</gene>
<name>A0ABR0K1B8_9EURO</name>
<feature type="compositionally biased region" description="Polar residues" evidence="10">
    <location>
        <begin position="394"/>
        <end position="406"/>
    </location>
</feature>
<feature type="region of interest" description="Disordered" evidence="10">
    <location>
        <begin position="377"/>
        <end position="406"/>
    </location>
</feature>
<accession>A0ABR0K1B8</accession>
<evidence type="ECO:0000256" key="6">
    <source>
        <dbReference type="ARBA" id="ARBA00022835"/>
    </source>
</evidence>